<dbReference type="Gene3D" id="1.10.1200.10">
    <property type="entry name" value="ACP-like"/>
    <property type="match status" value="1"/>
</dbReference>
<proteinExistence type="predicted"/>
<sequence length="103" mass="11061">MTPQKENAMTTDDQRATTAVSDDTLDGVVAVLVETLGIEDRAASIDATTPLFGSMPELDSLAVLSLVTSLEDRFGFELDDEDFSGEIFETVGTLAAFVEQQRA</sequence>
<evidence type="ECO:0000259" key="1">
    <source>
        <dbReference type="PROSITE" id="PS50075"/>
    </source>
</evidence>
<evidence type="ECO:0000313" key="3">
    <source>
        <dbReference type="Proteomes" id="UP000222106"/>
    </source>
</evidence>
<name>A0A2A9EKS4_9MICO</name>
<dbReference type="SUPFAM" id="SSF47336">
    <property type="entry name" value="ACP-like"/>
    <property type="match status" value="1"/>
</dbReference>
<dbReference type="PROSITE" id="PS50075">
    <property type="entry name" value="CARRIER"/>
    <property type="match status" value="1"/>
</dbReference>
<keyword evidence="3" id="KW-1185">Reference proteome</keyword>
<reference evidence="2" key="1">
    <citation type="submission" date="2017-10" db="EMBL/GenBank/DDBJ databases">
        <title>Sequencing the genomes of 1000 actinobacteria strains.</title>
        <authorList>
            <person name="Klenk H.-P."/>
        </authorList>
    </citation>
    <scope>NUCLEOTIDE SEQUENCE [LARGE SCALE GENOMIC DNA]</scope>
    <source>
        <strain evidence="2">DSM 21838</strain>
    </source>
</reference>
<protein>
    <submittedName>
        <fullName evidence="2">Acyl carrier protein</fullName>
    </submittedName>
</protein>
<dbReference type="RefSeq" id="WP_245862208.1">
    <property type="nucleotide sequence ID" value="NZ_PDJI01000004.1"/>
</dbReference>
<dbReference type="Proteomes" id="UP000222106">
    <property type="component" value="Unassembled WGS sequence"/>
</dbReference>
<accession>A0A2A9EKS4</accession>
<feature type="domain" description="Carrier" evidence="1">
    <location>
        <begin position="22"/>
        <end position="102"/>
    </location>
</feature>
<dbReference type="InterPro" id="IPR036736">
    <property type="entry name" value="ACP-like_sf"/>
</dbReference>
<dbReference type="AlphaFoldDB" id="A0A2A9EKS4"/>
<comment type="caution">
    <text evidence="2">The sequence shown here is derived from an EMBL/GenBank/DDBJ whole genome shotgun (WGS) entry which is preliminary data.</text>
</comment>
<dbReference type="EMBL" id="PDJI01000004">
    <property type="protein sequence ID" value="PFG38840.1"/>
    <property type="molecule type" value="Genomic_DNA"/>
</dbReference>
<gene>
    <name evidence="2" type="ORF">ATJ97_1328</name>
</gene>
<evidence type="ECO:0000313" key="2">
    <source>
        <dbReference type="EMBL" id="PFG38840.1"/>
    </source>
</evidence>
<organism evidence="2 3">
    <name type="scientific">Georgenia soli</name>
    <dbReference type="NCBI Taxonomy" id="638953"/>
    <lineage>
        <taxon>Bacteria</taxon>
        <taxon>Bacillati</taxon>
        <taxon>Actinomycetota</taxon>
        <taxon>Actinomycetes</taxon>
        <taxon>Micrococcales</taxon>
        <taxon>Bogoriellaceae</taxon>
        <taxon>Georgenia</taxon>
    </lineage>
</organism>
<dbReference type="Pfam" id="PF00550">
    <property type="entry name" value="PP-binding"/>
    <property type="match status" value="1"/>
</dbReference>
<dbReference type="InterPro" id="IPR009081">
    <property type="entry name" value="PP-bd_ACP"/>
</dbReference>